<dbReference type="GO" id="GO:0006493">
    <property type="term" value="P:protein O-linked glycosylation"/>
    <property type="evidence" value="ECO:0007669"/>
    <property type="project" value="InterPro"/>
</dbReference>
<dbReference type="SMART" id="SM00028">
    <property type="entry name" value="TPR"/>
    <property type="match status" value="3"/>
</dbReference>
<evidence type="ECO:0000256" key="2">
    <source>
        <dbReference type="SAM" id="MobiDB-lite"/>
    </source>
</evidence>
<dbReference type="Gene3D" id="1.25.40.10">
    <property type="entry name" value="Tetratricopeptide repeat domain"/>
    <property type="match status" value="1"/>
</dbReference>
<feature type="region of interest" description="Disordered" evidence="2">
    <location>
        <begin position="257"/>
        <end position="278"/>
    </location>
</feature>
<dbReference type="PROSITE" id="PS50293">
    <property type="entry name" value="TPR_REGION"/>
    <property type="match status" value="1"/>
</dbReference>
<dbReference type="Pfam" id="PF00515">
    <property type="entry name" value="TPR_1"/>
    <property type="match status" value="1"/>
</dbReference>
<dbReference type="InterPro" id="IPR019734">
    <property type="entry name" value="TPR_rpt"/>
</dbReference>
<dbReference type="EMBL" id="WAIE01000001">
    <property type="protein sequence ID" value="KAB1443309.1"/>
    <property type="molecule type" value="Genomic_DNA"/>
</dbReference>
<dbReference type="OrthoDB" id="5469953at2"/>
<sequence length="278" mass="31787">MTDNSGSPERTEKIEGLGEDRIQGVFSTQSVVKVGTGTTQRKTIQKTFWFCNENDAGDVVVQPLNLNYVPSGPTRDVPRDDFLGKFNPEPEFYVSTVFPKMQELNETIVRGEKHRSRGAAYSAEFEFKQATNLDEENVRANFGLGLTYLDRGEQTKANDIFKRLVKLEAAFEEEHKHLFNDFGINLRKNSMFDQALEYYLRAEELVEDDENLYHNIARVYYEKGELDECIKYLKKSLELNPRMEESLQFLDFLNKEQQGSGGGSTAAADKESLDLSMK</sequence>
<feature type="compositionally biased region" description="Basic and acidic residues" evidence="2">
    <location>
        <begin position="268"/>
        <end position="278"/>
    </location>
</feature>
<accession>A0A6N6N7B4</accession>
<evidence type="ECO:0000313" key="4">
    <source>
        <dbReference type="Proteomes" id="UP000438699"/>
    </source>
</evidence>
<dbReference type="Proteomes" id="UP000438699">
    <property type="component" value="Unassembled WGS sequence"/>
</dbReference>
<dbReference type="PANTHER" id="PTHR44366">
    <property type="entry name" value="UDP-N-ACETYLGLUCOSAMINE--PEPTIDE N-ACETYLGLUCOSAMINYLTRANSFERASE 110 KDA SUBUNIT"/>
    <property type="match status" value="1"/>
</dbReference>
<comment type="caution">
    <text evidence="3">The sequence shown here is derived from an EMBL/GenBank/DDBJ whole genome shotgun (WGS) entry which is preliminary data.</text>
</comment>
<dbReference type="AlphaFoldDB" id="A0A6N6N7B4"/>
<dbReference type="SUPFAM" id="SSF48452">
    <property type="entry name" value="TPR-like"/>
    <property type="match status" value="1"/>
</dbReference>
<dbReference type="GO" id="GO:0097363">
    <property type="term" value="F:protein O-acetylglucosaminyltransferase activity"/>
    <property type="evidence" value="ECO:0007669"/>
    <property type="project" value="TreeGrafter"/>
</dbReference>
<name>A0A6N6N7B4_9BACT</name>
<proteinExistence type="predicted"/>
<dbReference type="InterPro" id="IPR011990">
    <property type="entry name" value="TPR-like_helical_dom_sf"/>
</dbReference>
<feature type="repeat" description="TPR" evidence="1">
    <location>
        <begin position="210"/>
        <end position="243"/>
    </location>
</feature>
<dbReference type="Pfam" id="PF13174">
    <property type="entry name" value="TPR_6"/>
    <property type="match status" value="1"/>
</dbReference>
<dbReference type="PANTHER" id="PTHR44366:SF1">
    <property type="entry name" value="UDP-N-ACETYLGLUCOSAMINE--PEPTIDE N-ACETYLGLUCOSAMINYLTRANSFERASE 110 KDA SUBUNIT"/>
    <property type="match status" value="1"/>
</dbReference>
<gene>
    <name evidence="3" type="ORF">F8A88_03340</name>
</gene>
<keyword evidence="1" id="KW-0802">TPR repeat</keyword>
<evidence type="ECO:0000313" key="3">
    <source>
        <dbReference type="EMBL" id="KAB1443309.1"/>
    </source>
</evidence>
<keyword evidence="4" id="KW-1185">Reference proteome</keyword>
<dbReference type="InterPro" id="IPR037919">
    <property type="entry name" value="OGT"/>
</dbReference>
<feature type="repeat" description="TPR" evidence="1">
    <location>
        <begin position="138"/>
        <end position="171"/>
    </location>
</feature>
<reference evidence="3 4" key="1">
    <citation type="journal article" date="2017" name="Int. J. Syst. Evol. Microbiol.">
        <title>Desulfovibrio senegalensis sp. nov., a mesophilic sulfate reducer isolated from marine sediment.</title>
        <authorList>
            <person name="Thioye A."/>
            <person name="Gam Z.B.A."/>
            <person name="Mbengue M."/>
            <person name="Cayol J.L."/>
            <person name="Joseph-Bartoli M."/>
            <person name="Toure-Kane C."/>
            <person name="Labat M."/>
        </authorList>
    </citation>
    <scope>NUCLEOTIDE SEQUENCE [LARGE SCALE GENOMIC DNA]</scope>
    <source>
        <strain evidence="3 4">DSM 101509</strain>
    </source>
</reference>
<protein>
    <submittedName>
        <fullName evidence="3">Tetratricopeptide repeat protein</fullName>
    </submittedName>
</protein>
<dbReference type="PROSITE" id="PS50005">
    <property type="entry name" value="TPR"/>
    <property type="match status" value="2"/>
</dbReference>
<organism evidence="3 4">
    <name type="scientific">Pseudodesulfovibrio senegalensis</name>
    <dbReference type="NCBI Taxonomy" id="1721087"/>
    <lineage>
        <taxon>Bacteria</taxon>
        <taxon>Pseudomonadati</taxon>
        <taxon>Thermodesulfobacteriota</taxon>
        <taxon>Desulfovibrionia</taxon>
        <taxon>Desulfovibrionales</taxon>
        <taxon>Desulfovibrionaceae</taxon>
    </lineage>
</organism>
<dbReference type="RefSeq" id="WP_151149643.1">
    <property type="nucleotide sequence ID" value="NZ_WAIE01000001.1"/>
</dbReference>
<evidence type="ECO:0000256" key="1">
    <source>
        <dbReference type="PROSITE-ProRule" id="PRU00339"/>
    </source>
</evidence>